<dbReference type="InterPro" id="IPR045341">
    <property type="entry name" value="DUF6532"/>
</dbReference>
<dbReference type="Proteomes" id="UP000184300">
    <property type="component" value="Unassembled WGS sequence"/>
</dbReference>
<reference evidence="4" key="1">
    <citation type="journal article" date="2017" name="Genome Biol.">
        <title>Comparative genomics reveals high biological diversity and specific adaptations in the industrially and medically important fungal genus Aspergillus.</title>
        <authorList>
            <person name="de Vries R.P."/>
            <person name="Riley R."/>
            <person name="Wiebenga A."/>
            <person name="Aguilar-Osorio G."/>
            <person name="Amillis S."/>
            <person name="Uchima C.A."/>
            <person name="Anderluh G."/>
            <person name="Asadollahi M."/>
            <person name="Askin M."/>
            <person name="Barry K."/>
            <person name="Battaglia E."/>
            <person name="Bayram O."/>
            <person name="Benocci T."/>
            <person name="Braus-Stromeyer S.A."/>
            <person name="Caldana C."/>
            <person name="Canovas D."/>
            <person name="Cerqueira G.C."/>
            <person name="Chen F."/>
            <person name="Chen W."/>
            <person name="Choi C."/>
            <person name="Clum A."/>
            <person name="Dos Santos R.A."/>
            <person name="Damasio A.R."/>
            <person name="Diallinas G."/>
            <person name="Emri T."/>
            <person name="Fekete E."/>
            <person name="Flipphi M."/>
            <person name="Freyberg S."/>
            <person name="Gallo A."/>
            <person name="Gournas C."/>
            <person name="Habgood R."/>
            <person name="Hainaut M."/>
            <person name="Harispe M.L."/>
            <person name="Henrissat B."/>
            <person name="Hilden K.S."/>
            <person name="Hope R."/>
            <person name="Hossain A."/>
            <person name="Karabika E."/>
            <person name="Karaffa L."/>
            <person name="Karanyi Z."/>
            <person name="Krasevec N."/>
            <person name="Kuo A."/>
            <person name="Kusch H."/>
            <person name="LaButti K."/>
            <person name="Lagendijk E.L."/>
            <person name="Lapidus A."/>
            <person name="Levasseur A."/>
            <person name="Lindquist E."/>
            <person name="Lipzen A."/>
            <person name="Logrieco A.F."/>
            <person name="MacCabe A."/>
            <person name="Maekelae M.R."/>
            <person name="Malavazi I."/>
            <person name="Melin P."/>
            <person name="Meyer V."/>
            <person name="Mielnichuk N."/>
            <person name="Miskei M."/>
            <person name="Molnar A.P."/>
            <person name="Mule G."/>
            <person name="Ngan C.Y."/>
            <person name="Orejas M."/>
            <person name="Orosz E."/>
            <person name="Ouedraogo J.P."/>
            <person name="Overkamp K.M."/>
            <person name="Park H.-S."/>
            <person name="Perrone G."/>
            <person name="Piumi F."/>
            <person name="Punt P.J."/>
            <person name="Ram A.F."/>
            <person name="Ramon A."/>
            <person name="Rauscher S."/>
            <person name="Record E."/>
            <person name="Riano-Pachon D.M."/>
            <person name="Robert V."/>
            <person name="Roehrig J."/>
            <person name="Ruller R."/>
            <person name="Salamov A."/>
            <person name="Salih N.S."/>
            <person name="Samson R.A."/>
            <person name="Sandor E."/>
            <person name="Sanguinetti M."/>
            <person name="Schuetze T."/>
            <person name="Sepcic K."/>
            <person name="Shelest E."/>
            <person name="Sherlock G."/>
            <person name="Sophianopoulou V."/>
            <person name="Squina F.M."/>
            <person name="Sun H."/>
            <person name="Susca A."/>
            <person name="Todd R.B."/>
            <person name="Tsang A."/>
            <person name="Unkles S.E."/>
            <person name="van de Wiele N."/>
            <person name="van Rossen-Uffink D."/>
            <person name="Oliveira J.V."/>
            <person name="Vesth T.C."/>
            <person name="Visser J."/>
            <person name="Yu J.-H."/>
            <person name="Zhou M."/>
            <person name="Andersen M.R."/>
            <person name="Archer D.B."/>
            <person name="Baker S.E."/>
            <person name="Benoit I."/>
            <person name="Brakhage A.A."/>
            <person name="Braus G.H."/>
            <person name="Fischer R."/>
            <person name="Frisvad J.C."/>
            <person name="Goldman G.H."/>
            <person name="Houbraken J."/>
            <person name="Oakley B."/>
            <person name="Pocsi I."/>
            <person name="Scazzocchio C."/>
            <person name="Seiboth B."/>
            <person name="vanKuyk P.A."/>
            <person name="Wortman J."/>
            <person name="Dyer P.S."/>
            <person name="Grigoriev I.V."/>
        </authorList>
    </citation>
    <scope>NUCLEOTIDE SEQUENCE [LARGE SCALE GENOMIC DNA]</scope>
    <source>
        <strain evidence="4">CBS 516.65</strain>
    </source>
</reference>
<gene>
    <name evidence="3" type="ORF">ASPGLDRAFT_344917</name>
</gene>
<feature type="compositionally biased region" description="Basic and acidic residues" evidence="1">
    <location>
        <begin position="38"/>
        <end position="51"/>
    </location>
</feature>
<feature type="region of interest" description="Disordered" evidence="1">
    <location>
        <begin position="38"/>
        <end position="57"/>
    </location>
</feature>
<keyword evidence="4" id="KW-1185">Reference proteome</keyword>
<dbReference type="AlphaFoldDB" id="A0A1L9VIU6"/>
<dbReference type="VEuPathDB" id="FungiDB:ASPGLDRAFT_344917"/>
<dbReference type="EMBL" id="KV878898">
    <property type="protein sequence ID" value="OJJ83810.1"/>
    <property type="molecule type" value="Genomic_DNA"/>
</dbReference>
<accession>A0A1L9VIU6</accession>
<dbReference type="RefSeq" id="XP_022400508.1">
    <property type="nucleotide sequence ID" value="XM_022544439.1"/>
</dbReference>
<organism evidence="3 4">
    <name type="scientific">Aspergillus glaucus CBS 516.65</name>
    <dbReference type="NCBI Taxonomy" id="1160497"/>
    <lineage>
        <taxon>Eukaryota</taxon>
        <taxon>Fungi</taxon>
        <taxon>Dikarya</taxon>
        <taxon>Ascomycota</taxon>
        <taxon>Pezizomycotina</taxon>
        <taxon>Eurotiomycetes</taxon>
        <taxon>Eurotiomycetidae</taxon>
        <taxon>Eurotiales</taxon>
        <taxon>Aspergillaceae</taxon>
        <taxon>Aspergillus</taxon>
        <taxon>Aspergillus subgen. Aspergillus</taxon>
    </lineage>
</organism>
<name>A0A1L9VIU6_ASPGL</name>
<protein>
    <recommendedName>
        <fullName evidence="2">DUF6532 domain-containing protein</fullName>
    </recommendedName>
</protein>
<sequence length="138" mass="15886">MEPGQPHRLTMRPEESEREFSKMITEVWSLRRADILGEHHRKGQNDEKPNLSEHPSSGEARLIRDMMGEIRSHGLSKVRAMVPILYSFTADQEATAKTVKELLKNDQFTCNIALDGREKKGYQRWLAPVLIKVSTLCR</sequence>
<evidence type="ECO:0000313" key="3">
    <source>
        <dbReference type="EMBL" id="OJJ83810.1"/>
    </source>
</evidence>
<dbReference type="Pfam" id="PF20149">
    <property type="entry name" value="DUF6532"/>
    <property type="match status" value="1"/>
</dbReference>
<evidence type="ECO:0000256" key="1">
    <source>
        <dbReference type="SAM" id="MobiDB-lite"/>
    </source>
</evidence>
<evidence type="ECO:0000313" key="4">
    <source>
        <dbReference type="Proteomes" id="UP000184300"/>
    </source>
</evidence>
<evidence type="ECO:0000259" key="2">
    <source>
        <dbReference type="Pfam" id="PF20149"/>
    </source>
</evidence>
<dbReference type="GeneID" id="34460700"/>
<proteinExistence type="predicted"/>
<feature type="domain" description="DUF6532" evidence="2">
    <location>
        <begin position="13"/>
        <end position="121"/>
    </location>
</feature>